<dbReference type="EMBL" id="JUFZ01000003">
    <property type="protein sequence ID" value="KIC13179.1"/>
    <property type="molecule type" value="Genomic_DNA"/>
</dbReference>
<comment type="function">
    <text evidence="4">Lytic transglycosylase with a strong preference for naked glycan strands that lack stem peptides.</text>
</comment>
<evidence type="ECO:0000313" key="10">
    <source>
        <dbReference type="Proteomes" id="UP000829504"/>
    </source>
</evidence>
<feature type="signal peptide" evidence="4">
    <location>
        <begin position="1"/>
        <end position="27"/>
    </location>
</feature>
<dbReference type="Pfam" id="PF03330">
    <property type="entry name" value="DPBB_1"/>
    <property type="match status" value="1"/>
</dbReference>
<reference evidence="7 9" key="1">
    <citation type="submission" date="2014-12" db="EMBL/GenBank/DDBJ databases">
        <title>Genome sequence of Morococcus cerebrosus.</title>
        <authorList>
            <person name="Shin S.-K."/>
            <person name="Yi H."/>
        </authorList>
    </citation>
    <scope>NUCLEOTIDE SEQUENCE [LARGE SCALE GENOMIC DNA]</scope>
    <source>
        <strain evidence="7 9">CIP 81.93</strain>
    </source>
</reference>
<evidence type="ECO:0000256" key="4">
    <source>
        <dbReference type="HAMAP-Rule" id="MF_02071"/>
    </source>
</evidence>
<gene>
    <name evidence="4" type="primary">rlpA</name>
    <name evidence="7" type="ORF">MCC93_00530</name>
    <name evidence="8" type="ORF">MON37_11315</name>
</gene>
<dbReference type="NCBIfam" id="TIGR00413">
    <property type="entry name" value="rlpA"/>
    <property type="match status" value="1"/>
</dbReference>
<dbReference type="InterPro" id="IPR007730">
    <property type="entry name" value="SPOR-like_dom"/>
</dbReference>
<name>A0A0C1HG12_9NEIS</name>
<evidence type="ECO:0000256" key="3">
    <source>
        <dbReference type="ARBA" id="ARBA00023316"/>
    </source>
</evidence>
<dbReference type="EMBL" id="CP094242">
    <property type="protein sequence ID" value="UNV87215.1"/>
    <property type="molecule type" value="Genomic_DNA"/>
</dbReference>
<dbReference type="InterPro" id="IPR012997">
    <property type="entry name" value="RplA"/>
</dbReference>
<feature type="domain" description="SPOR" evidence="6">
    <location>
        <begin position="162"/>
        <end position="241"/>
    </location>
</feature>
<keyword evidence="3 4" id="KW-0961">Cell wall biogenesis/degradation</keyword>
<dbReference type="Gene3D" id="2.40.40.10">
    <property type="entry name" value="RlpA-like domain"/>
    <property type="match status" value="1"/>
</dbReference>
<protein>
    <recommendedName>
        <fullName evidence="4">Endolytic peptidoglycan transglycosylase RlpA</fullName>
        <ecNumber evidence="4">4.2.2.-</ecNumber>
    </recommendedName>
</protein>
<organism evidence="7 9">
    <name type="scientific">Morococcus cerebrosus</name>
    <dbReference type="NCBI Taxonomy" id="1056807"/>
    <lineage>
        <taxon>Bacteria</taxon>
        <taxon>Pseudomonadati</taxon>
        <taxon>Pseudomonadota</taxon>
        <taxon>Betaproteobacteria</taxon>
        <taxon>Neisseriales</taxon>
        <taxon>Neisseriaceae</taxon>
        <taxon>Morococcus</taxon>
    </lineage>
</organism>
<comment type="similarity">
    <text evidence="4 5">Belongs to the RlpA family.</text>
</comment>
<feature type="chain" id="PRO_5009983104" description="Endolytic peptidoglycan transglycosylase RlpA" evidence="4">
    <location>
        <begin position="28"/>
        <end position="241"/>
    </location>
</feature>
<evidence type="ECO:0000256" key="2">
    <source>
        <dbReference type="ARBA" id="ARBA00023239"/>
    </source>
</evidence>
<evidence type="ECO:0000256" key="1">
    <source>
        <dbReference type="ARBA" id="ARBA00022729"/>
    </source>
</evidence>
<dbReference type="GO" id="GO:0042834">
    <property type="term" value="F:peptidoglycan binding"/>
    <property type="evidence" value="ECO:0007669"/>
    <property type="project" value="InterPro"/>
</dbReference>
<dbReference type="HAMAP" id="MF_02071">
    <property type="entry name" value="RlpA"/>
    <property type="match status" value="1"/>
</dbReference>
<dbReference type="SUPFAM" id="SSF50685">
    <property type="entry name" value="Barwin-like endoglucanases"/>
    <property type="match status" value="1"/>
</dbReference>
<dbReference type="InterPro" id="IPR034718">
    <property type="entry name" value="RlpA"/>
</dbReference>
<dbReference type="Proteomes" id="UP000829504">
    <property type="component" value="Chromosome"/>
</dbReference>
<evidence type="ECO:0000313" key="8">
    <source>
        <dbReference type="EMBL" id="UNV87215.1"/>
    </source>
</evidence>
<proteinExistence type="inferred from homology"/>
<sequence precursor="true">MTLSKTTLFSTLTAVAISILSIHSASADSIVRAEKLSSSANRSYKVAGKRYTPMTKVSNFSQTGNASWYGNQFHGRKTSSGERYNMNALTAAHKTLPIPSYARVTNTKNGKSVIVRVNDRGPFHGNRVIDVSKAAAQQLGFINQGTAHVKVEQIVPGQSTQVYDGKDIFVDLKSFGTEREAQAYMNQAARNLSAGMMSPRVSLEKRNYEYVVKMGPFTSQERAAEAEAKARGLIQAASLSL</sequence>
<keyword evidence="10" id="KW-1185">Reference proteome</keyword>
<keyword evidence="1 4" id="KW-0732">Signal</keyword>
<dbReference type="Proteomes" id="UP000031390">
    <property type="component" value="Unassembled WGS sequence"/>
</dbReference>
<dbReference type="RefSeq" id="WP_039404230.1">
    <property type="nucleotide sequence ID" value="NZ_CP094242.1"/>
</dbReference>
<accession>A0A0C1HG12</accession>
<dbReference type="AlphaFoldDB" id="A0A0C1HG12"/>
<dbReference type="GO" id="GO:0008932">
    <property type="term" value="F:lytic endotransglycosylase activity"/>
    <property type="evidence" value="ECO:0007669"/>
    <property type="project" value="UniProtKB-UniRule"/>
</dbReference>
<evidence type="ECO:0000256" key="5">
    <source>
        <dbReference type="RuleBase" id="RU003495"/>
    </source>
</evidence>
<evidence type="ECO:0000313" key="9">
    <source>
        <dbReference type="Proteomes" id="UP000031390"/>
    </source>
</evidence>
<dbReference type="InterPro" id="IPR009009">
    <property type="entry name" value="RlpA-like_DPBB"/>
</dbReference>
<dbReference type="PATRIC" id="fig|1056807.3.peg.52"/>
<dbReference type="EC" id="4.2.2.-" evidence="4"/>
<dbReference type="GO" id="GO:0000270">
    <property type="term" value="P:peptidoglycan metabolic process"/>
    <property type="evidence" value="ECO:0007669"/>
    <property type="project" value="UniProtKB-UniRule"/>
</dbReference>
<evidence type="ECO:0000313" key="7">
    <source>
        <dbReference type="EMBL" id="KIC13179.1"/>
    </source>
</evidence>
<dbReference type="FunFam" id="2.40.40.10:FF:000003">
    <property type="entry name" value="Endolytic peptidoglycan transglycosylase RlpA"/>
    <property type="match status" value="1"/>
</dbReference>
<dbReference type="PANTHER" id="PTHR34183:SF1">
    <property type="entry name" value="ENDOLYTIC PEPTIDOGLYCAN TRANSGLYCOSYLASE RLPA"/>
    <property type="match status" value="1"/>
</dbReference>
<dbReference type="PROSITE" id="PS51724">
    <property type="entry name" value="SPOR"/>
    <property type="match status" value="1"/>
</dbReference>
<dbReference type="Pfam" id="PF05036">
    <property type="entry name" value="SPOR"/>
    <property type="match status" value="1"/>
</dbReference>
<keyword evidence="2 4" id="KW-0456">Lyase</keyword>
<reference evidence="8 10" key="2">
    <citation type="submission" date="2022-03" db="EMBL/GenBank/DDBJ databases">
        <title>Genome sequencing of Morococcus cerebrosus.</title>
        <authorList>
            <person name="Baek M.-G."/>
            <person name="Yi H."/>
        </authorList>
    </citation>
    <scope>NUCLEOTIDE SEQUENCE [LARGE SCALE GENOMIC DNA]</scope>
    <source>
        <strain evidence="8 10">CIP 81.93</strain>
    </source>
</reference>
<dbReference type="PANTHER" id="PTHR34183">
    <property type="entry name" value="ENDOLYTIC PEPTIDOGLYCAN TRANSGLYCOSYLASE RLPA"/>
    <property type="match status" value="1"/>
</dbReference>
<dbReference type="GO" id="GO:0071555">
    <property type="term" value="P:cell wall organization"/>
    <property type="evidence" value="ECO:0007669"/>
    <property type="project" value="UniProtKB-KW"/>
</dbReference>
<dbReference type="CDD" id="cd22268">
    <property type="entry name" value="DPBB_RlpA-like"/>
    <property type="match status" value="1"/>
</dbReference>
<dbReference type="InterPro" id="IPR036908">
    <property type="entry name" value="RlpA-like_sf"/>
</dbReference>
<evidence type="ECO:0000259" key="6">
    <source>
        <dbReference type="PROSITE" id="PS51724"/>
    </source>
</evidence>